<dbReference type="EMBL" id="CAJVQC010005107">
    <property type="protein sequence ID" value="CAG8549350.1"/>
    <property type="molecule type" value="Genomic_DNA"/>
</dbReference>
<sequence>MSHTERMTRSLFVSRLSRRTTVEDLEPIFKEFGRLKDVSLKTFLLKQDQSVTSAGGIQVLSPKNLYYDERDCEEAYRRAATVFLHGRELTVEFARGSRKSWCFPLNIGCFEKSVFFYNSNISAPREMRGKDSNRYSPPRRSRYTPENSYRPRRYSRSPSRHRSRSRTDYRRYDYEEDRRRTSRYRSRSRTLSRTPPERRKRSGQVNGHPKSRSRSPRGVQAPVEEKETAT</sequence>
<gene>
    <name evidence="1" type="ORF">RPERSI_LOCUS3891</name>
</gene>
<evidence type="ECO:0000313" key="2">
    <source>
        <dbReference type="Proteomes" id="UP000789920"/>
    </source>
</evidence>
<reference evidence="1" key="1">
    <citation type="submission" date="2021-06" db="EMBL/GenBank/DDBJ databases">
        <authorList>
            <person name="Kallberg Y."/>
            <person name="Tangrot J."/>
            <person name="Rosling A."/>
        </authorList>
    </citation>
    <scope>NUCLEOTIDE SEQUENCE</scope>
    <source>
        <strain evidence="1">MA461A</strain>
    </source>
</reference>
<keyword evidence="2" id="KW-1185">Reference proteome</keyword>
<dbReference type="Proteomes" id="UP000789920">
    <property type="component" value="Unassembled WGS sequence"/>
</dbReference>
<organism evidence="1 2">
    <name type="scientific">Racocetra persica</name>
    <dbReference type="NCBI Taxonomy" id="160502"/>
    <lineage>
        <taxon>Eukaryota</taxon>
        <taxon>Fungi</taxon>
        <taxon>Fungi incertae sedis</taxon>
        <taxon>Mucoromycota</taxon>
        <taxon>Glomeromycotina</taxon>
        <taxon>Glomeromycetes</taxon>
        <taxon>Diversisporales</taxon>
        <taxon>Gigasporaceae</taxon>
        <taxon>Racocetra</taxon>
    </lineage>
</organism>
<accession>A0ACA9LU49</accession>
<protein>
    <submittedName>
        <fullName evidence="1">28845_t:CDS:1</fullName>
    </submittedName>
</protein>
<evidence type="ECO:0000313" key="1">
    <source>
        <dbReference type="EMBL" id="CAG8549350.1"/>
    </source>
</evidence>
<comment type="caution">
    <text evidence="1">The sequence shown here is derived from an EMBL/GenBank/DDBJ whole genome shotgun (WGS) entry which is preliminary data.</text>
</comment>
<name>A0ACA9LU49_9GLOM</name>
<proteinExistence type="predicted"/>